<sequence length="67" mass="7896">MKGINDFIIICSGVTSLHHLSSSFLYYTNDFRKRNFLFCIADQKDLQTAIQIVYLHCRWWCTYALAT</sequence>
<proteinExistence type="predicted"/>
<name>A0A9K3JLX2_HELAN</name>
<dbReference type="AlphaFoldDB" id="A0A9K3JLX2"/>
<dbReference type="EMBL" id="MNCJ02000317">
    <property type="protein sequence ID" value="KAF5817338.1"/>
    <property type="molecule type" value="Genomic_DNA"/>
</dbReference>
<reference evidence="1" key="1">
    <citation type="journal article" date="2017" name="Nature">
        <title>The sunflower genome provides insights into oil metabolism, flowering and Asterid evolution.</title>
        <authorList>
            <person name="Badouin H."/>
            <person name="Gouzy J."/>
            <person name="Grassa C.J."/>
            <person name="Murat F."/>
            <person name="Staton S.E."/>
            <person name="Cottret L."/>
            <person name="Lelandais-Briere C."/>
            <person name="Owens G.L."/>
            <person name="Carrere S."/>
            <person name="Mayjonade B."/>
            <person name="Legrand L."/>
            <person name="Gill N."/>
            <person name="Kane N.C."/>
            <person name="Bowers J.E."/>
            <person name="Hubner S."/>
            <person name="Bellec A."/>
            <person name="Berard A."/>
            <person name="Berges H."/>
            <person name="Blanchet N."/>
            <person name="Boniface M.C."/>
            <person name="Brunel D."/>
            <person name="Catrice O."/>
            <person name="Chaidir N."/>
            <person name="Claudel C."/>
            <person name="Donnadieu C."/>
            <person name="Faraut T."/>
            <person name="Fievet G."/>
            <person name="Helmstetter N."/>
            <person name="King M."/>
            <person name="Knapp S.J."/>
            <person name="Lai Z."/>
            <person name="Le Paslier M.C."/>
            <person name="Lippi Y."/>
            <person name="Lorenzon L."/>
            <person name="Mandel J.R."/>
            <person name="Marage G."/>
            <person name="Marchand G."/>
            <person name="Marquand E."/>
            <person name="Bret-Mestries E."/>
            <person name="Morien E."/>
            <person name="Nambeesan S."/>
            <person name="Nguyen T."/>
            <person name="Pegot-Espagnet P."/>
            <person name="Pouilly N."/>
            <person name="Raftis F."/>
            <person name="Sallet E."/>
            <person name="Schiex T."/>
            <person name="Thomas J."/>
            <person name="Vandecasteele C."/>
            <person name="Vares D."/>
            <person name="Vear F."/>
            <person name="Vautrin S."/>
            <person name="Crespi M."/>
            <person name="Mangin B."/>
            <person name="Burke J.M."/>
            <person name="Salse J."/>
            <person name="Munos S."/>
            <person name="Vincourt P."/>
            <person name="Rieseberg L.H."/>
            <person name="Langlade N.B."/>
        </authorList>
    </citation>
    <scope>NUCLEOTIDE SEQUENCE</scope>
    <source>
        <tissue evidence="1">Leaves</tissue>
    </source>
</reference>
<evidence type="ECO:0000313" key="1">
    <source>
        <dbReference type="EMBL" id="KAF5817338.1"/>
    </source>
</evidence>
<keyword evidence="2" id="KW-1185">Reference proteome</keyword>
<protein>
    <submittedName>
        <fullName evidence="1">Uncharacterized protein</fullName>
    </submittedName>
</protein>
<gene>
    <name evidence="1" type="ORF">HanXRQr2_Chr02g0051831</name>
</gene>
<dbReference type="Proteomes" id="UP000215914">
    <property type="component" value="Unassembled WGS sequence"/>
</dbReference>
<evidence type="ECO:0000313" key="2">
    <source>
        <dbReference type="Proteomes" id="UP000215914"/>
    </source>
</evidence>
<reference evidence="1" key="2">
    <citation type="submission" date="2020-06" db="EMBL/GenBank/DDBJ databases">
        <title>Helianthus annuus Genome sequencing and assembly Release 2.</title>
        <authorList>
            <person name="Gouzy J."/>
            <person name="Langlade N."/>
            <person name="Munos S."/>
        </authorList>
    </citation>
    <scope>NUCLEOTIDE SEQUENCE</scope>
    <source>
        <tissue evidence="1">Leaves</tissue>
    </source>
</reference>
<dbReference type="Gramene" id="mRNA:HanXRQr2_Chr02g0051831">
    <property type="protein sequence ID" value="CDS:HanXRQr2_Chr02g0051831.1"/>
    <property type="gene ID" value="HanXRQr2_Chr02g0051831"/>
</dbReference>
<organism evidence="1 2">
    <name type="scientific">Helianthus annuus</name>
    <name type="common">Common sunflower</name>
    <dbReference type="NCBI Taxonomy" id="4232"/>
    <lineage>
        <taxon>Eukaryota</taxon>
        <taxon>Viridiplantae</taxon>
        <taxon>Streptophyta</taxon>
        <taxon>Embryophyta</taxon>
        <taxon>Tracheophyta</taxon>
        <taxon>Spermatophyta</taxon>
        <taxon>Magnoliopsida</taxon>
        <taxon>eudicotyledons</taxon>
        <taxon>Gunneridae</taxon>
        <taxon>Pentapetalae</taxon>
        <taxon>asterids</taxon>
        <taxon>campanulids</taxon>
        <taxon>Asterales</taxon>
        <taxon>Asteraceae</taxon>
        <taxon>Asteroideae</taxon>
        <taxon>Heliantheae alliance</taxon>
        <taxon>Heliantheae</taxon>
        <taxon>Helianthus</taxon>
    </lineage>
</organism>
<accession>A0A9K3JLX2</accession>
<comment type="caution">
    <text evidence="1">The sequence shown here is derived from an EMBL/GenBank/DDBJ whole genome shotgun (WGS) entry which is preliminary data.</text>
</comment>